<accession>A0A1W2FVV5</accession>
<name>A0A1W2FVV5_KIBAR</name>
<reference evidence="1 2" key="1">
    <citation type="submission" date="2017-04" db="EMBL/GenBank/DDBJ databases">
        <authorList>
            <person name="Afonso C.L."/>
            <person name="Miller P.J."/>
            <person name="Scott M.A."/>
            <person name="Spackman E."/>
            <person name="Goraichik I."/>
            <person name="Dimitrov K.M."/>
            <person name="Suarez D.L."/>
            <person name="Swayne D.E."/>
        </authorList>
    </citation>
    <scope>NUCLEOTIDE SEQUENCE [LARGE SCALE GENOMIC DNA]</scope>
    <source>
        <strain evidence="1 2">DSM 43828</strain>
    </source>
</reference>
<gene>
    <name evidence="1" type="ORF">SAMN05661093_09492</name>
</gene>
<evidence type="ECO:0000313" key="1">
    <source>
        <dbReference type="EMBL" id="SMD25914.1"/>
    </source>
</evidence>
<dbReference type="Proteomes" id="UP000192674">
    <property type="component" value="Unassembled WGS sequence"/>
</dbReference>
<proteinExistence type="predicted"/>
<sequence length="58" mass="6362">MGQPRPISAQPFEGVAEVHQSCVAYILRATRHGFFTEAEADLLIGRVRALSVEPADRP</sequence>
<keyword evidence="2" id="KW-1185">Reference proteome</keyword>
<protein>
    <submittedName>
        <fullName evidence="1">Uncharacterized protein</fullName>
    </submittedName>
</protein>
<dbReference type="OrthoDB" id="3698306at2"/>
<dbReference type="EMBL" id="FWXV01000012">
    <property type="protein sequence ID" value="SMD25914.1"/>
    <property type="molecule type" value="Genomic_DNA"/>
</dbReference>
<dbReference type="AlphaFoldDB" id="A0A1W2FVV5"/>
<dbReference type="RefSeq" id="WP_160097196.1">
    <property type="nucleotide sequence ID" value="NZ_FWXV01000012.1"/>
</dbReference>
<organism evidence="1 2">
    <name type="scientific">Kibdelosporangium aridum</name>
    <dbReference type="NCBI Taxonomy" id="2030"/>
    <lineage>
        <taxon>Bacteria</taxon>
        <taxon>Bacillati</taxon>
        <taxon>Actinomycetota</taxon>
        <taxon>Actinomycetes</taxon>
        <taxon>Pseudonocardiales</taxon>
        <taxon>Pseudonocardiaceae</taxon>
        <taxon>Kibdelosporangium</taxon>
    </lineage>
</organism>
<evidence type="ECO:0000313" key="2">
    <source>
        <dbReference type="Proteomes" id="UP000192674"/>
    </source>
</evidence>